<gene>
    <name evidence="1" type="ORF">LCGC14_1065080</name>
</gene>
<accession>A0A0F9QQT0</accession>
<organism evidence="1">
    <name type="scientific">marine sediment metagenome</name>
    <dbReference type="NCBI Taxonomy" id="412755"/>
    <lineage>
        <taxon>unclassified sequences</taxon>
        <taxon>metagenomes</taxon>
        <taxon>ecological metagenomes</taxon>
    </lineage>
</organism>
<dbReference type="AlphaFoldDB" id="A0A0F9QQT0"/>
<dbReference type="EMBL" id="LAZR01004548">
    <property type="protein sequence ID" value="KKN07623.1"/>
    <property type="molecule type" value="Genomic_DNA"/>
</dbReference>
<name>A0A0F9QQT0_9ZZZZ</name>
<comment type="caution">
    <text evidence="1">The sequence shown here is derived from an EMBL/GenBank/DDBJ whole genome shotgun (WGS) entry which is preliminary data.</text>
</comment>
<proteinExistence type="predicted"/>
<evidence type="ECO:0000313" key="1">
    <source>
        <dbReference type="EMBL" id="KKN07623.1"/>
    </source>
</evidence>
<reference evidence="1" key="1">
    <citation type="journal article" date="2015" name="Nature">
        <title>Complex archaea that bridge the gap between prokaryotes and eukaryotes.</title>
        <authorList>
            <person name="Spang A."/>
            <person name="Saw J.H."/>
            <person name="Jorgensen S.L."/>
            <person name="Zaremba-Niedzwiedzka K."/>
            <person name="Martijn J."/>
            <person name="Lind A.E."/>
            <person name="van Eijk R."/>
            <person name="Schleper C."/>
            <person name="Guy L."/>
            <person name="Ettema T.J."/>
        </authorList>
    </citation>
    <scope>NUCLEOTIDE SEQUENCE</scope>
</reference>
<protein>
    <submittedName>
        <fullName evidence="1">Uncharacterized protein</fullName>
    </submittedName>
</protein>
<sequence>MVRVRDRGLRTLRGIAPLTGLQDIVTNPERRRAINLRAGADEFLAESAAQDSRIGLTPRIAELWWHDVSANAWHDLRAPGLSPGAIVDSAQTGIVQFTLDTDDFLYVGSVARTAGARFTVDSTILNDNAATLTGEYSSSSRSFTASAITEDTTSGGAPFGKASGNFEFNTVPGRGTWVAMDLHNAQPSYPGQGMKLYWWRIVTDTLLDAVEIEQMAALLETVVNDTGDADAWHVDDLREYTVPQDGSVGGIEFWSAGTDSTINLSWLLR</sequence>